<evidence type="ECO:0000256" key="6">
    <source>
        <dbReference type="ARBA" id="ARBA00022840"/>
    </source>
</evidence>
<evidence type="ECO:0000256" key="7">
    <source>
        <dbReference type="ARBA" id="ARBA00047899"/>
    </source>
</evidence>
<proteinExistence type="predicted"/>
<dbReference type="GO" id="GO:0004674">
    <property type="term" value="F:protein serine/threonine kinase activity"/>
    <property type="evidence" value="ECO:0007669"/>
    <property type="project" value="UniProtKB-KW"/>
</dbReference>
<dbReference type="SUPFAM" id="SSF56112">
    <property type="entry name" value="Protein kinase-like (PK-like)"/>
    <property type="match status" value="1"/>
</dbReference>
<keyword evidence="2" id="KW-0723">Serine/threonine-protein kinase</keyword>
<evidence type="ECO:0000256" key="3">
    <source>
        <dbReference type="ARBA" id="ARBA00022679"/>
    </source>
</evidence>
<keyword evidence="6" id="KW-0067">ATP-binding</keyword>
<sequence length="298" mass="33527">MDVLGMPEYPYILRARPTSNPQGFRPQDDVLSSREALGAGQRKDRIGDRGDGDKDGLFLERIMGDVGFLGDERYLPGTTLDLQFQAEGWNTFGPLAATVTKRFEPFTSTVVLLVQRHSDNAKVILKLADRRLGYRGGKGGPEGVAPNWFELICDDENLPDTKIWEDWMWEVSTWRYRVSIHNTELAAYRLQGRYIPHLFGVVRFRLVLEYISGVCIAKLKPDVDVSMREAERIFSQVMEALHAIEAENCALHNDMHIRNVVLRDGSRSPVIIDFGQADIREPGLSGRVSSGGLQTHVA</sequence>
<keyword evidence="3" id="KW-0808">Transferase</keyword>
<name>A0AA39IF57_9AGAR</name>
<dbReference type="EC" id="2.7.11.1" evidence="1"/>
<evidence type="ECO:0000256" key="5">
    <source>
        <dbReference type="ARBA" id="ARBA00022777"/>
    </source>
</evidence>
<keyword evidence="4" id="KW-0547">Nucleotide-binding</keyword>
<dbReference type="InterPro" id="IPR011009">
    <property type="entry name" value="Kinase-like_dom_sf"/>
</dbReference>
<evidence type="ECO:0000256" key="2">
    <source>
        <dbReference type="ARBA" id="ARBA00022527"/>
    </source>
</evidence>
<feature type="region of interest" description="Disordered" evidence="9">
    <location>
        <begin position="15"/>
        <end position="51"/>
    </location>
</feature>
<gene>
    <name evidence="11" type="ORF">EV421DRAFT_1914856</name>
</gene>
<evidence type="ECO:0000256" key="1">
    <source>
        <dbReference type="ARBA" id="ARBA00012513"/>
    </source>
</evidence>
<evidence type="ECO:0000259" key="10">
    <source>
        <dbReference type="PROSITE" id="PS50011"/>
    </source>
</evidence>
<dbReference type="EMBL" id="JAUEPT010000267">
    <property type="protein sequence ID" value="KAK0421914.1"/>
    <property type="molecule type" value="Genomic_DNA"/>
</dbReference>
<evidence type="ECO:0000256" key="4">
    <source>
        <dbReference type="ARBA" id="ARBA00022741"/>
    </source>
</evidence>
<dbReference type="Pfam" id="PF01163">
    <property type="entry name" value="RIO1"/>
    <property type="match status" value="1"/>
</dbReference>
<evidence type="ECO:0000256" key="8">
    <source>
        <dbReference type="ARBA" id="ARBA00048679"/>
    </source>
</evidence>
<keyword evidence="5" id="KW-0418">Kinase</keyword>
<dbReference type="InterPro" id="IPR018934">
    <property type="entry name" value="RIO_dom"/>
</dbReference>
<dbReference type="AlphaFoldDB" id="A0AA39IF57"/>
<organism evidence="11 12">
    <name type="scientific">Armillaria borealis</name>
    <dbReference type="NCBI Taxonomy" id="47425"/>
    <lineage>
        <taxon>Eukaryota</taxon>
        <taxon>Fungi</taxon>
        <taxon>Dikarya</taxon>
        <taxon>Basidiomycota</taxon>
        <taxon>Agaricomycotina</taxon>
        <taxon>Agaricomycetes</taxon>
        <taxon>Agaricomycetidae</taxon>
        <taxon>Agaricales</taxon>
        <taxon>Marasmiineae</taxon>
        <taxon>Physalacriaceae</taxon>
        <taxon>Armillaria</taxon>
    </lineage>
</organism>
<dbReference type="InterPro" id="IPR000719">
    <property type="entry name" value="Prot_kinase_dom"/>
</dbReference>
<dbReference type="Gene3D" id="1.10.510.10">
    <property type="entry name" value="Transferase(Phosphotransferase) domain 1"/>
    <property type="match status" value="1"/>
</dbReference>
<evidence type="ECO:0000313" key="11">
    <source>
        <dbReference type="EMBL" id="KAK0421914.1"/>
    </source>
</evidence>
<feature type="compositionally biased region" description="Basic and acidic residues" evidence="9">
    <location>
        <begin position="41"/>
        <end position="51"/>
    </location>
</feature>
<protein>
    <recommendedName>
        <fullName evidence="1">non-specific serine/threonine protein kinase</fullName>
        <ecNumber evidence="1">2.7.11.1</ecNumber>
    </recommendedName>
</protein>
<comment type="catalytic activity">
    <reaction evidence="7">
        <text>L-threonyl-[protein] + ATP = O-phospho-L-threonyl-[protein] + ADP + H(+)</text>
        <dbReference type="Rhea" id="RHEA:46608"/>
        <dbReference type="Rhea" id="RHEA-COMP:11060"/>
        <dbReference type="Rhea" id="RHEA-COMP:11605"/>
        <dbReference type="ChEBI" id="CHEBI:15378"/>
        <dbReference type="ChEBI" id="CHEBI:30013"/>
        <dbReference type="ChEBI" id="CHEBI:30616"/>
        <dbReference type="ChEBI" id="CHEBI:61977"/>
        <dbReference type="ChEBI" id="CHEBI:456216"/>
        <dbReference type="EC" id="2.7.11.1"/>
    </reaction>
</comment>
<comment type="catalytic activity">
    <reaction evidence="8">
        <text>L-seryl-[protein] + ATP = O-phospho-L-seryl-[protein] + ADP + H(+)</text>
        <dbReference type="Rhea" id="RHEA:17989"/>
        <dbReference type="Rhea" id="RHEA-COMP:9863"/>
        <dbReference type="Rhea" id="RHEA-COMP:11604"/>
        <dbReference type="ChEBI" id="CHEBI:15378"/>
        <dbReference type="ChEBI" id="CHEBI:29999"/>
        <dbReference type="ChEBI" id="CHEBI:30616"/>
        <dbReference type="ChEBI" id="CHEBI:83421"/>
        <dbReference type="ChEBI" id="CHEBI:456216"/>
        <dbReference type="EC" id="2.7.11.1"/>
    </reaction>
</comment>
<evidence type="ECO:0000313" key="12">
    <source>
        <dbReference type="Proteomes" id="UP001175226"/>
    </source>
</evidence>
<keyword evidence="12" id="KW-1185">Reference proteome</keyword>
<reference evidence="11" key="1">
    <citation type="submission" date="2023-06" db="EMBL/GenBank/DDBJ databases">
        <authorList>
            <consortium name="Lawrence Berkeley National Laboratory"/>
            <person name="Ahrendt S."/>
            <person name="Sahu N."/>
            <person name="Indic B."/>
            <person name="Wong-Bajracharya J."/>
            <person name="Merenyi Z."/>
            <person name="Ke H.-M."/>
            <person name="Monk M."/>
            <person name="Kocsube S."/>
            <person name="Drula E."/>
            <person name="Lipzen A."/>
            <person name="Balint B."/>
            <person name="Henrissat B."/>
            <person name="Andreopoulos B."/>
            <person name="Martin F.M."/>
            <person name="Harder C.B."/>
            <person name="Rigling D."/>
            <person name="Ford K.L."/>
            <person name="Foster G.D."/>
            <person name="Pangilinan J."/>
            <person name="Papanicolaou A."/>
            <person name="Barry K."/>
            <person name="LaButti K."/>
            <person name="Viragh M."/>
            <person name="Koriabine M."/>
            <person name="Yan M."/>
            <person name="Riley R."/>
            <person name="Champramary S."/>
            <person name="Plett K.L."/>
            <person name="Tsai I.J."/>
            <person name="Slot J."/>
            <person name="Sipos G."/>
            <person name="Plett J."/>
            <person name="Nagy L.G."/>
            <person name="Grigoriev I.V."/>
        </authorList>
    </citation>
    <scope>NUCLEOTIDE SEQUENCE</scope>
    <source>
        <strain evidence="11">FPL87.14</strain>
    </source>
</reference>
<dbReference type="Proteomes" id="UP001175226">
    <property type="component" value="Unassembled WGS sequence"/>
</dbReference>
<dbReference type="PROSITE" id="PS50011">
    <property type="entry name" value="PROTEIN_KINASE_DOM"/>
    <property type="match status" value="1"/>
</dbReference>
<comment type="caution">
    <text evidence="11">The sequence shown here is derived from an EMBL/GenBank/DDBJ whole genome shotgun (WGS) entry which is preliminary data.</text>
</comment>
<feature type="domain" description="Protein kinase" evidence="10">
    <location>
        <begin position="81"/>
        <end position="298"/>
    </location>
</feature>
<accession>A0AA39IF57</accession>
<evidence type="ECO:0000256" key="9">
    <source>
        <dbReference type="SAM" id="MobiDB-lite"/>
    </source>
</evidence>
<dbReference type="GO" id="GO:0005524">
    <property type="term" value="F:ATP binding"/>
    <property type="evidence" value="ECO:0007669"/>
    <property type="project" value="UniProtKB-KW"/>
</dbReference>